<dbReference type="InterPro" id="IPR001279">
    <property type="entry name" value="Metallo-B-lactamas"/>
</dbReference>
<dbReference type="PaxDb" id="4565-Traes_5DL_1583A2801.1"/>
<dbReference type="InterPro" id="IPR036866">
    <property type="entry name" value="RibonucZ/Hydroxyglut_hydro"/>
</dbReference>
<dbReference type="CDD" id="cd16279">
    <property type="entry name" value="metallo-hydrolase-like_MBL-fold"/>
    <property type="match status" value="1"/>
</dbReference>
<dbReference type="AlphaFoldDB" id="A0A3B6MW45"/>
<dbReference type="PANTHER" id="PTHR42663:SF10">
    <property type="entry name" value="METALLO-HYDROLASE_OXIDOREDUCTASE SUPERFAMILY PROTEIN"/>
    <property type="match status" value="1"/>
</dbReference>
<dbReference type="EnsemblPlants" id="TraesCS5D02G384800.1">
    <property type="protein sequence ID" value="TraesCS5D02G384800.1"/>
    <property type="gene ID" value="TraesCS5D02G384800"/>
</dbReference>
<dbReference type="SMR" id="A0A3B6MW45"/>
<sequence length="312" mass="34962">MEPAATDPTGDALAAAAAASSLVFLGTGCSGALPDARCLIQPSAPPCTVCSQALSLPPDRNPNYRCNTSLLIDYCHDNDTHKYILIAVGKTFREQVLRWFVHHKVPSVDSIILTHDHADAVLGLVDVWVVQSSNHRNDVDDQVAVFLTQFTMDSVAARFPYFVKRELEEGDETARLDWTIIESDVNKPFVSSGLEFVPLPVMHGEGYVCLGFLFGRKARVAYLSDVSRILPRTEHILSTWCLSNPTLHEPNVIFKQSYSYAIKRICLKKALLIGMNHEFEHHRENRMLTEWSHREGIPVQLAHDGLRIFIDL</sequence>
<dbReference type="Pfam" id="PF12706">
    <property type="entry name" value="Lactamase_B_2"/>
    <property type="match status" value="1"/>
</dbReference>
<organism evidence="2">
    <name type="scientific">Triticum aestivum</name>
    <name type="common">Wheat</name>
    <dbReference type="NCBI Taxonomy" id="4565"/>
    <lineage>
        <taxon>Eukaryota</taxon>
        <taxon>Viridiplantae</taxon>
        <taxon>Streptophyta</taxon>
        <taxon>Embryophyta</taxon>
        <taxon>Tracheophyta</taxon>
        <taxon>Spermatophyta</taxon>
        <taxon>Magnoliopsida</taxon>
        <taxon>Liliopsida</taxon>
        <taxon>Poales</taxon>
        <taxon>Poaceae</taxon>
        <taxon>BOP clade</taxon>
        <taxon>Pooideae</taxon>
        <taxon>Triticodae</taxon>
        <taxon>Triticeae</taxon>
        <taxon>Triticinae</taxon>
        <taxon>Triticum</taxon>
    </lineage>
</organism>
<dbReference type="Gramene" id="TraesCLE_scaffold_062210_01G000300.1">
    <property type="protein sequence ID" value="TraesCLE_scaffold_062210_01G000300.1"/>
    <property type="gene ID" value="TraesCLE_scaffold_062210_01G000300"/>
</dbReference>
<dbReference type="Gramene" id="TraesROB_scaffold_192335_01G000100.1">
    <property type="protein sequence ID" value="TraesROB_scaffold_192335_01G000100.1"/>
    <property type="gene ID" value="TraesROB_scaffold_192335_01G000100"/>
</dbReference>
<evidence type="ECO:0000313" key="3">
    <source>
        <dbReference type="Proteomes" id="UP000019116"/>
    </source>
</evidence>
<dbReference type="PANTHER" id="PTHR42663">
    <property type="entry name" value="HYDROLASE C777.06C-RELATED-RELATED"/>
    <property type="match status" value="1"/>
</dbReference>
<proteinExistence type="predicted"/>
<evidence type="ECO:0000313" key="2">
    <source>
        <dbReference type="EnsemblPlants" id="TraesCS5D02G384800.1"/>
    </source>
</evidence>
<dbReference type="Gramene" id="TraesWEE_scaffold_025853_01G000500.1">
    <property type="protein sequence ID" value="TraesWEE_scaffold_025853_01G000500.1"/>
    <property type="gene ID" value="TraesWEE_scaffold_025853_01G000500"/>
</dbReference>
<dbReference type="Gene3D" id="3.60.15.10">
    <property type="entry name" value="Ribonuclease Z/Hydroxyacylglutathione hydrolase-like"/>
    <property type="match status" value="1"/>
</dbReference>
<evidence type="ECO:0000259" key="1">
    <source>
        <dbReference type="Pfam" id="PF12706"/>
    </source>
</evidence>
<dbReference type="STRING" id="4565.A0A3B6MW45"/>
<protein>
    <recommendedName>
        <fullName evidence="1">Metallo-beta-lactamase domain-containing protein</fullName>
    </recommendedName>
</protein>
<keyword evidence="3" id="KW-1185">Reference proteome</keyword>
<feature type="domain" description="Metallo-beta-lactamase" evidence="1">
    <location>
        <begin position="84"/>
        <end position="230"/>
    </location>
</feature>
<dbReference type="Proteomes" id="UP000019116">
    <property type="component" value="Chromosome 5D"/>
</dbReference>
<name>A0A3B6MW45_WHEAT</name>
<accession>A0A3B6MW45</accession>
<dbReference type="SUPFAM" id="SSF56281">
    <property type="entry name" value="Metallo-hydrolase/oxidoreductase"/>
    <property type="match status" value="1"/>
</dbReference>
<dbReference type="Gramene" id="TraesCS5D02G384800.1">
    <property type="protein sequence ID" value="TraesCS5D02G384800.1"/>
    <property type="gene ID" value="TraesCS5D02G384800"/>
</dbReference>
<dbReference type="OrthoDB" id="341300at2759"/>
<dbReference type="OMA" id="CHDNDTH"/>
<reference evidence="2" key="2">
    <citation type="submission" date="2018-10" db="UniProtKB">
        <authorList>
            <consortium name="EnsemblPlants"/>
        </authorList>
    </citation>
    <scope>IDENTIFICATION</scope>
</reference>
<dbReference type="Gramene" id="TraesRN5D0100905600.1">
    <property type="protein sequence ID" value="TraesRN5D0100905600.1"/>
    <property type="gene ID" value="TraesRN5D0100905600"/>
</dbReference>
<dbReference type="Gramene" id="TraesCAD_scaffold_171812_01G000100.1">
    <property type="protein sequence ID" value="TraesCAD_scaffold_171812_01G000100.1"/>
    <property type="gene ID" value="TraesCAD_scaffold_171812_01G000100"/>
</dbReference>
<reference evidence="2" key="1">
    <citation type="submission" date="2018-08" db="EMBL/GenBank/DDBJ databases">
        <authorList>
            <person name="Rossello M."/>
        </authorList>
    </citation>
    <scope>NUCLEOTIDE SEQUENCE [LARGE SCALE GENOMIC DNA]</scope>
    <source>
        <strain evidence="2">cv. Chinese Spring</strain>
    </source>
</reference>
<dbReference type="Gramene" id="TraesCS5D03G0861900.1">
    <property type="protein sequence ID" value="TraesCS5D03G0861900.1.CDS"/>
    <property type="gene ID" value="TraesCS5D03G0861900"/>
</dbReference>